<keyword evidence="4" id="KW-1185">Reference proteome</keyword>
<dbReference type="AlphaFoldDB" id="A0A9C6T750"/>
<dbReference type="RefSeq" id="XP_051860813.1">
    <property type="nucleotide sequence ID" value="XM_052004853.1"/>
</dbReference>
<dbReference type="InterPro" id="IPR036056">
    <property type="entry name" value="Fibrinogen-like_C"/>
</dbReference>
<evidence type="ECO:0000256" key="1">
    <source>
        <dbReference type="SAM" id="Coils"/>
    </source>
</evidence>
<reference evidence="5" key="1">
    <citation type="submission" date="2025-08" db="UniProtKB">
        <authorList>
            <consortium name="RefSeq"/>
        </authorList>
    </citation>
    <scope>IDENTIFICATION</scope>
    <source>
        <strain evidence="5">15112-1751.03</strain>
        <tissue evidence="5">Whole Adult</tissue>
    </source>
</reference>
<evidence type="ECO:0000256" key="2">
    <source>
        <dbReference type="SAM" id="SignalP"/>
    </source>
</evidence>
<proteinExistence type="predicted"/>
<feature type="domain" description="Fibrinogen C-terminal" evidence="3">
    <location>
        <begin position="249"/>
        <end position="455"/>
    </location>
</feature>
<dbReference type="Gene3D" id="3.90.215.10">
    <property type="entry name" value="Gamma Fibrinogen, chain A, domain 1"/>
    <property type="match status" value="1"/>
</dbReference>
<dbReference type="GO" id="GO:0005615">
    <property type="term" value="C:extracellular space"/>
    <property type="evidence" value="ECO:0007669"/>
    <property type="project" value="TreeGrafter"/>
</dbReference>
<name>A0A9C6T750_DROAB</name>
<gene>
    <name evidence="5" type="primary">LOC117566686</name>
</gene>
<evidence type="ECO:0000259" key="3">
    <source>
        <dbReference type="PROSITE" id="PS51406"/>
    </source>
</evidence>
<evidence type="ECO:0000313" key="5">
    <source>
        <dbReference type="RefSeq" id="XP_051860813.1"/>
    </source>
</evidence>
<dbReference type="GeneID" id="117566686"/>
<feature type="chain" id="PRO_5039293388" evidence="2">
    <location>
        <begin position="25"/>
        <end position="461"/>
    </location>
</feature>
<dbReference type="InterPro" id="IPR014716">
    <property type="entry name" value="Fibrinogen_a/b/g_C_1"/>
</dbReference>
<dbReference type="CDD" id="cd00087">
    <property type="entry name" value="FReD"/>
    <property type="match status" value="1"/>
</dbReference>
<feature type="signal peptide" evidence="2">
    <location>
        <begin position="1"/>
        <end position="24"/>
    </location>
</feature>
<accession>A0A9C6T750</accession>
<sequence length="461" mass="53808">MCKIKINAAVLFIVLKMFLVATSAFEETCESEREMEKKCRIHNYKTVKPLLDYFRQVRNELEDKEIKENKLNELNSDLMEKYHEIGRIHEKFMKEAALLDEYKKKVLKGENDLQSCQNKVHKFESEINSIQNIIVKLKGELANKSTNLELRFKKLNSGFIEEAEKIKRFSGDIQNMTKHQKTIDLKLENCKTKLIHQDKDIQLCQSEIDALNRTSENIREQQKKIELQFKDSQAKLIDKVKENQLCQSEVDKLSPTSCIPFRDYSGVHQLNVSGIGFFDVLCDSQLAGPGWIVIQQRVGGNESFNRDWATYRKGFGSYRNDFFLGLEKIHRITSLQRHELYIHLVALNGIIYNARYDDFKISDEDSGYKLSLGKFNGTINDDEMRVSENMKFTTFDRDNDKSDDGNCAFWYKSGWWYDDCANCNLNGPYGVDLYCWVENNIVYPKEAKMLIRPKRSDKEVS</sequence>
<dbReference type="Proteomes" id="UP000515160">
    <property type="component" value="Chromosome 3"/>
</dbReference>
<dbReference type="OrthoDB" id="6145874at2759"/>
<feature type="coiled-coil region" evidence="1">
    <location>
        <begin position="201"/>
        <end position="228"/>
    </location>
</feature>
<dbReference type="SUPFAM" id="SSF56496">
    <property type="entry name" value="Fibrinogen C-terminal domain-like"/>
    <property type="match status" value="1"/>
</dbReference>
<dbReference type="InterPro" id="IPR050373">
    <property type="entry name" value="Fibrinogen_C-term_domain"/>
</dbReference>
<organism evidence="4 5">
    <name type="scientific">Drosophila albomicans</name>
    <name type="common">Fruit fly</name>
    <dbReference type="NCBI Taxonomy" id="7291"/>
    <lineage>
        <taxon>Eukaryota</taxon>
        <taxon>Metazoa</taxon>
        <taxon>Ecdysozoa</taxon>
        <taxon>Arthropoda</taxon>
        <taxon>Hexapoda</taxon>
        <taxon>Insecta</taxon>
        <taxon>Pterygota</taxon>
        <taxon>Neoptera</taxon>
        <taxon>Endopterygota</taxon>
        <taxon>Diptera</taxon>
        <taxon>Brachycera</taxon>
        <taxon>Muscomorpha</taxon>
        <taxon>Ephydroidea</taxon>
        <taxon>Drosophilidae</taxon>
        <taxon>Drosophila</taxon>
    </lineage>
</organism>
<dbReference type="InterPro" id="IPR002181">
    <property type="entry name" value="Fibrinogen_a/b/g_C_dom"/>
</dbReference>
<keyword evidence="2" id="KW-0732">Signal</keyword>
<dbReference type="PANTHER" id="PTHR19143">
    <property type="entry name" value="FIBRINOGEN/TENASCIN/ANGIOPOEITIN"/>
    <property type="match status" value="1"/>
</dbReference>
<evidence type="ECO:0000313" key="4">
    <source>
        <dbReference type="Proteomes" id="UP000515160"/>
    </source>
</evidence>
<keyword evidence="1" id="KW-0175">Coiled coil</keyword>
<dbReference type="SMART" id="SM00186">
    <property type="entry name" value="FBG"/>
    <property type="match status" value="1"/>
</dbReference>
<dbReference type="PROSITE" id="PS51406">
    <property type="entry name" value="FIBRINOGEN_C_2"/>
    <property type="match status" value="1"/>
</dbReference>
<protein>
    <submittedName>
        <fullName evidence="5">Fibrinogen-like protein 1</fullName>
    </submittedName>
</protein>
<dbReference type="Pfam" id="PF00147">
    <property type="entry name" value="Fibrinogen_C"/>
    <property type="match status" value="1"/>
</dbReference>
<feature type="coiled-coil region" evidence="1">
    <location>
        <begin position="54"/>
        <end position="133"/>
    </location>
</feature>